<feature type="active site" evidence="5">
    <location>
        <position position="38"/>
    </location>
</feature>
<dbReference type="PRINTS" id="PR00112">
    <property type="entry name" value="ACYLPHPHTASE"/>
</dbReference>
<comment type="catalytic activity">
    <reaction evidence="4 5">
        <text>an acyl phosphate + H2O = a carboxylate + phosphate + H(+)</text>
        <dbReference type="Rhea" id="RHEA:14965"/>
        <dbReference type="ChEBI" id="CHEBI:15377"/>
        <dbReference type="ChEBI" id="CHEBI:15378"/>
        <dbReference type="ChEBI" id="CHEBI:29067"/>
        <dbReference type="ChEBI" id="CHEBI:43474"/>
        <dbReference type="ChEBI" id="CHEBI:59918"/>
        <dbReference type="EC" id="3.6.1.7"/>
    </reaction>
</comment>
<dbReference type="InterPro" id="IPR001792">
    <property type="entry name" value="Acylphosphatase-like_dom"/>
</dbReference>
<dbReference type="HOGENOM" id="CLU_141932_3_2_3"/>
<evidence type="ECO:0000256" key="6">
    <source>
        <dbReference type="RuleBase" id="RU004168"/>
    </source>
</evidence>
<dbReference type="InterPro" id="IPR017968">
    <property type="entry name" value="Acylphosphatase_CS"/>
</dbReference>
<dbReference type="eggNOG" id="COG1254">
    <property type="taxonomic scope" value="Bacteria"/>
</dbReference>
<proteinExistence type="inferred from homology"/>
<gene>
    <name evidence="8" type="ordered locus">PCC7424_4069</name>
</gene>
<dbReference type="InterPro" id="IPR036046">
    <property type="entry name" value="Acylphosphatase-like_dom_sf"/>
</dbReference>
<evidence type="ECO:0000256" key="1">
    <source>
        <dbReference type="ARBA" id="ARBA00005614"/>
    </source>
</evidence>
<dbReference type="RefSeq" id="WP_015956027.1">
    <property type="nucleotide sequence ID" value="NC_011729.1"/>
</dbReference>
<feature type="active site" evidence="5">
    <location>
        <position position="20"/>
    </location>
</feature>
<dbReference type="InterPro" id="IPR020456">
    <property type="entry name" value="Acylphosphatase"/>
</dbReference>
<dbReference type="Proteomes" id="UP000002384">
    <property type="component" value="Chromosome"/>
</dbReference>
<name>B7KL70_GLOC7</name>
<evidence type="ECO:0000256" key="3">
    <source>
        <dbReference type="ARBA" id="ARBA00015991"/>
    </source>
</evidence>
<evidence type="ECO:0000313" key="8">
    <source>
        <dbReference type="EMBL" id="ACK72442.1"/>
    </source>
</evidence>
<dbReference type="NCBIfam" id="NF011000">
    <property type="entry name" value="PRK14426.1"/>
    <property type="match status" value="1"/>
</dbReference>
<evidence type="ECO:0000256" key="2">
    <source>
        <dbReference type="ARBA" id="ARBA00012150"/>
    </source>
</evidence>
<dbReference type="PANTHER" id="PTHR47268:SF4">
    <property type="entry name" value="ACYLPHOSPHATASE"/>
    <property type="match status" value="1"/>
</dbReference>
<dbReference type="PANTHER" id="PTHR47268">
    <property type="entry name" value="ACYLPHOSPHATASE"/>
    <property type="match status" value="1"/>
</dbReference>
<accession>B7KL70</accession>
<dbReference type="EC" id="3.6.1.7" evidence="2 5"/>
<dbReference type="Gene3D" id="3.30.70.100">
    <property type="match status" value="1"/>
</dbReference>
<protein>
    <recommendedName>
        <fullName evidence="3 5">acylphosphatase</fullName>
        <ecNumber evidence="2 5">3.6.1.7</ecNumber>
    </recommendedName>
</protein>
<dbReference type="KEGG" id="cyc:PCC7424_4069"/>
<dbReference type="AlphaFoldDB" id="B7KL70"/>
<reference evidence="9" key="1">
    <citation type="journal article" date="2011" name="MBio">
        <title>Novel metabolic attributes of the genus Cyanothece, comprising a group of unicellular nitrogen-fixing Cyanobacteria.</title>
        <authorList>
            <person name="Bandyopadhyay A."/>
            <person name="Elvitigala T."/>
            <person name="Welsh E."/>
            <person name="Stockel J."/>
            <person name="Liberton M."/>
            <person name="Min H."/>
            <person name="Sherman L.A."/>
            <person name="Pakrasi H.B."/>
        </authorList>
    </citation>
    <scope>NUCLEOTIDE SEQUENCE [LARGE SCALE GENOMIC DNA]</scope>
    <source>
        <strain evidence="9">PCC 7424</strain>
    </source>
</reference>
<comment type="similarity">
    <text evidence="1 6">Belongs to the acylphosphatase family.</text>
</comment>
<dbReference type="SUPFAM" id="SSF54975">
    <property type="entry name" value="Acylphosphatase/BLUF domain-like"/>
    <property type="match status" value="1"/>
</dbReference>
<dbReference type="STRING" id="65393.PCC7424_4069"/>
<organism evidence="8 9">
    <name type="scientific">Gloeothece citriformis (strain PCC 7424)</name>
    <name type="common">Cyanothece sp. (strain PCC 7424)</name>
    <dbReference type="NCBI Taxonomy" id="65393"/>
    <lineage>
        <taxon>Bacteria</taxon>
        <taxon>Bacillati</taxon>
        <taxon>Cyanobacteriota</taxon>
        <taxon>Cyanophyceae</taxon>
        <taxon>Oscillatoriophycideae</taxon>
        <taxon>Chroococcales</taxon>
        <taxon>Aphanothecaceae</taxon>
        <taxon>Gloeothece</taxon>
        <taxon>Gloeothece citriformis</taxon>
    </lineage>
</organism>
<sequence>MKLIAAHVLISGKVQGVGYRYSTVHKAKELGLQGWVKNLEDGRVETVFEGSQMAVEQMIQWCHQGPQGAIVSEVRVERVQPEALEGFEIKYS</sequence>
<evidence type="ECO:0000313" key="9">
    <source>
        <dbReference type="Proteomes" id="UP000002384"/>
    </source>
</evidence>
<feature type="domain" description="Acylphosphatase-like" evidence="7">
    <location>
        <begin position="5"/>
        <end position="91"/>
    </location>
</feature>
<evidence type="ECO:0000256" key="4">
    <source>
        <dbReference type="ARBA" id="ARBA00047645"/>
    </source>
</evidence>
<keyword evidence="9" id="KW-1185">Reference proteome</keyword>
<dbReference type="PROSITE" id="PS51160">
    <property type="entry name" value="ACYLPHOSPHATASE_3"/>
    <property type="match status" value="1"/>
</dbReference>
<dbReference type="EMBL" id="CP001291">
    <property type="protein sequence ID" value="ACK72442.1"/>
    <property type="molecule type" value="Genomic_DNA"/>
</dbReference>
<evidence type="ECO:0000256" key="5">
    <source>
        <dbReference type="PROSITE-ProRule" id="PRU00520"/>
    </source>
</evidence>
<evidence type="ECO:0000259" key="7">
    <source>
        <dbReference type="PROSITE" id="PS51160"/>
    </source>
</evidence>
<keyword evidence="5" id="KW-0378">Hydrolase</keyword>
<dbReference type="PROSITE" id="PS00151">
    <property type="entry name" value="ACYLPHOSPHATASE_2"/>
    <property type="match status" value="1"/>
</dbReference>
<dbReference type="GO" id="GO:0003998">
    <property type="term" value="F:acylphosphatase activity"/>
    <property type="evidence" value="ECO:0007669"/>
    <property type="project" value="UniProtKB-EC"/>
</dbReference>
<dbReference type="Pfam" id="PF00708">
    <property type="entry name" value="Acylphosphatase"/>
    <property type="match status" value="1"/>
</dbReference>